<organism evidence="2 3">
    <name type="scientific">Anas platyrhynchos</name>
    <name type="common">Mallard</name>
    <name type="synonym">Anas boschas</name>
    <dbReference type="NCBI Taxonomy" id="8839"/>
    <lineage>
        <taxon>Eukaryota</taxon>
        <taxon>Metazoa</taxon>
        <taxon>Chordata</taxon>
        <taxon>Craniata</taxon>
        <taxon>Vertebrata</taxon>
        <taxon>Euteleostomi</taxon>
        <taxon>Archelosauria</taxon>
        <taxon>Archosauria</taxon>
        <taxon>Dinosauria</taxon>
        <taxon>Saurischia</taxon>
        <taxon>Theropoda</taxon>
        <taxon>Coelurosauria</taxon>
        <taxon>Aves</taxon>
        <taxon>Neognathae</taxon>
        <taxon>Galloanserae</taxon>
        <taxon>Anseriformes</taxon>
        <taxon>Anatidae</taxon>
        <taxon>Anatinae</taxon>
        <taxon>Anas</taxon>
    </lineage>
</organism>
<feature type="region of interest" description="Disordered" evidence="1">
    <location>
        <begin position="363"/>
        <end position="410"/>
    </location>
</feature>
<accession>R0KWA3</accession>
<sequence>MVSGGCQLEHRIYPEENTCVGKGNYCAKVDGLMAAENQAFHDRLCQRTIIIPTCSTAKLMESCSFHMRNHIQSSCSEATEKSKFLNGEGGVEPACLPLSDETTLLETTGFCSGLFFFPKGGHGDITLFKEPGQEGWVLCKQGRGAQSYPWLEPKHAEGSPLCCSGLDMGPEGEKPLSPVNAGRMCAETQEFLHCLRAEKKSYHRGGWERKVTYPVSCRWKCLETAARGQQLADQQQAPGRPQLMYESAAALGCGSTGPCSSLEELLSGPTCTLQHSGHPWRASKQETHLKFLRIRSAVGMSIDYNQHSADVLQTRFCRPLLREPGAALLLLAYCRIPYHIHPRPHVRHLPVWDCRAEQRQPNAQHQDQAWGSLHNSSSVSRQYEPVPELQQAANKSKMGTADCSLSSGAE</sequence>
<name>R0KWA3_ANAPL</name>
<evidence type="ECO:0000313" key="2">
    <source>
        <dbReference type="EMBL" id="EOA93379.1"/>
    </source>
</evidence>
<evidence type="ECO:0000256" key="1">
    <source>
        <dbReference type="SAM" id="MobiDB-lite"/>
    </source>
</evidence>
<evidence type="ECO:0000313" key="3">
    <source>
        <dbReference type="Proteomes" id="UP000296049"/>
    </source>
</evidence>
<dbReference type="AlphaFoldDB" id="R0KWA3"/>
<feature type="compositionally biased region" description="Polar residues" evidence="1">
    <location>
        <begin position="363"/>
        <end position="381"/>
    </location>
</feature>
<reference evidence="3" key="1">
    <citation type="journal article" date="2013" name="Nat. Genet.">
        <title>The duck genome and transcriptome provide insight into an avian influenza virus reservoir species.</title>
        <authorList>
            <person name="Huang Y."/>
            <person name="Li Y."/>
            <person name="Burt D.W."/>
            <person name="Chen H."/>
            <person name="Zhang Y."/>
            <person name="Qian W."/>
            <person name="Kim H."/>
            <person name="Gan S."/>
            <person name="Zhao Y."/>
            <person name="Li J."/>
            <person name="Yi K."/>
            <person name="Feng H."/>
            <person name="Zhu P."/>
            <person name="Li B."/>
            <person name="Liu Q."/>
            <person name="Fairley S."/>
            <person name="Magor K.E."/>
            <person name="Du Z."/>
            <person name="Hu X."/>
            <person name="Goodman L."/>
            <person name="Tafer H."/>
            <person name="Vignal A."/>
            <person name="Lee T."/>
            <person name="Kim K.W."/>
            <person name="Sheng Z."/>
            <person name="An Y."/>
            <person name="Searle S."/>
            <person name="Herrero J."/>
            <person name="Groenen M.A."/>
            <person name="Crooijmans R.P."/>
            <person name="Faraut T."/>
            <person name="Cai Q."/>
            <person name="Webster R.G."/>
            <person name="Aldridge J.R."/>
            <person name="Warren W.C."/>
            <person name="Bartschat S."/>
            <person name="Kehr S."/>
            <person name="Marz M."/>
            <person name="Stadler P.F."/>
            <person name="Smith J."/>
            <person name="Kraus R.H."/>
            <person name="Zhao Y."/>
            <person name="Ren L."/>
            <person name="Fei J."/>
            <person name="Morisson M."/>
            <person name="Kaiser P."/>
            <person name="Griffin D.K."/>
            <person name="Rao M."/>
            <person name="Pitel F."/>
            <person name="Wang J."/>
            <person name="Li N."/>
        </authorList>
    </citation>
    <scope>NUCLEOTIDE SEQUENCE [LARGE SCALE GENOMIC DNA]</scope>
</reference>
<gene>
    <name evidence="2" type="ORF">Anapl_10770</name>
</gene>
<proteinExistence type="predicted"/>
<keyword evidence="3" id="KW-1185">Reference proteome</keyword>
<dbReference type="EMBL" id="KB746632">
    <property type="protein sequence ID" value="EOA93379.1"/>
    <property type="molecule type" value="Genomic_DNA"/>
</dbReference>
<protein>
    <submittedName>
        <fullName evidence="2">Uncharacterized protein</fullName>
    </submittedName>
</protein>
<dbReference type="Proteomes" id="UP000296049">
    <property type="component" value="Unassembled WGS sequence"/>
</dbReference>